<dbReference type="InterPro" id="IPR050109">
    <property type="entry name" value="HTH-type_TetR-like_transc_reg"/>
</dbReference>
<dbReference type="Gene3D" id="1.10.357.10">
    <property type="entry name" value="Tetracycline Repressor, domain 2"/>
    <property type="match status" value="1"/>
</dbReference>
<evidence type="ECO:0000313" key="6">
    <source>
        <dbReference type="Proteomes" id="UP000059574"/>
    </source>
</evidence>
<dbReference type="Pfam" id="PF19344">
    <property type="entry name" value="TetR_C_32"/>
    <property type="match status" value="1"/>
</dbReference>
<feature type="region of interest" description="Disordered" evidence="3">
    <location>
        <begin position="1"/>
        <end position="22"/>
    </location>
</feature>
<reference evidence="6" key="1">
    <citation type="submission" date="2015-11" db="EMBL/GenBank/DDBJ databases">
        <authorList>
            <person name="Kumar R."/>
            <person name="Singh D."/>
            <person name="Swarnkar M.K."/>
            <person name="Singh A.K."/>
            <person name="Kumar S."/>
        </authorList>
    </citation>
    <scope>NUCLEOTIDE SEQUENCE [LARGE SCALE GENOMIC DNA]</scope>
    <source>
        <strain evidence="6">ERGS4:06</strain>
    </source>
</reference>
<dbReference type="InterPro" id="IPR009057">
    <property type="entry name" value="Homeodomain-like_sf"/>
</dbReference>
<dbReference type="PROSITE" id="PS50977">
    <property type="entry name" value="HTH_TETR_2"/>
    <property type="match status" value="1"/>
</dbReference>
<feature type="DNA-binding region" description="H-T-H motif" evidence="2">
    <location>
        <begin position="46"/>
        <end position="65"/>
    </location>
</feature>
<dbReference type="InterPro" id="IPR001647">
    <property type="entry name" value="HTH_TetR"/>
</dbReference>
<name>A0A0S2M014_9MICC</name>
<evidence type="ECO:0000259" key="4">
    <source>
        <dbReference type="PROSITE" id="PS50977"/>
    </source>
</evidence>
<accession>A0A0S2M014</accession>
<gene>
    <name evidence="5" type="ORF">AS189_11325</name>
</gene>
<dbReference type="PANTHER" id="PTHR30055">
    <property type="entry name" value="HTH-TYPE TRANSCRIPTIONAL REGULATOR RUTR"/>
    <property type="match status" value="1"/>
</dbReference>
<dbReference type="Proteomes" id="UP000059574">
    <property type="component" value="Chromosome"/>
</dbReference>
<evidence type="ECO:0000256" key="1">
    <source>
        <dbReference type="ARBA" id="ARBA00023125"/>
    </source>
</evidence>
<dbReference type="InterPro" id="IPR045823">
    <property type="entry name" value="TetR_C_32"/>
</dbReference>
<dbReference type="AlphaFoldDB" id="A0A0S2M014"/>
<keyword evidence="1 2" id="KW-0238">DNA-binding</keyword>
<organism evidence="5 6">
    <name type="scientific">Arthrobacter alpinus</name>
    <dbReference type="NCBI Taxonomy" id="656366"/>
    <lineage>
        <taxon>Bacteria</taxon>
        <taxon>Bacillati</taxon>
        <taxon>Actinomycetota</taxon>
        <taxon>Actinomycetes</taxon>
        <taxon>Micrococcales</taxon>
        <taxon>Micrococcaceae</taxon>
        <taxon>Arthrobacter</taxon>
    </lineage>
</organism>
<evidence type="ECO:0000256" key="3">
    <source>
        <dbReference type="SAM" id="MobiDB-lite"/>
    </source>
</evidence>
<dbReference type="GO" id="GO:0003700">
    <property type="term" value="F:DNA-binding transcription factor activity"/>
    <property type="evidence" value="ECO:0007669"/>
    <property type="project" value="TreeGrafter"/>
</dbReference>
<proteinExistence type="predicted"/>
<dbReference type="SUPFAM" id="SSF46689">
    <property type="entry name" value="Homeodomain-like"/>
    <property type="match status" value="1"/>
</dbReference>
<reference evidence="5 6" key="2">
    <citation type="journal article" date="2016" name="J. Biotechnol.">
        <title>Complete genome sequence of Arthrobacter alpinus ERGS4:06, a yellow pigmented bacterium tolerant to cold and radiations isolated from Sikkim Himalaya.</title>
        <authorList>
            <person name="Kumar R."/>
            <person name="Singh D."/>
            <person name="Swarnkar M.K."/>
            <person name="Singh A.K."/>
            <person name="Kumar S."/>
        </authorList>
    </citation>
    <scope>NUCLEOTIDE SEQUENCE [LARGE SCALE GENOMIC DNA]</scope>
    <source>
        <strain evidence="5 6">ERGS4:06</strain>
    </source>
</reference>
<dbReference type="OrthoDB" id="4542604at2"/>
<dbReference type="GO" id="GO:0000976">
    <property type="term" value="F:transcription cis-regulatory region binding"/>
    <property type="evidence" value="ECO:0007669"/>
    <property type="project" value="TreeGrafter"/>
</dbReference>
<feature type="domain" description="HTH tetR-type" evidence="4">
    <location>
        <begin position="24"/>
        <end position="83"/>
    </location>
</feature>
<protein>
    <submittedName>
        <fullName evidence="5">TetR family transcriptional regulator</fullName>
    </submittedName>
</protein>
<dbReference type="PANTHER" id="PTHR30055:SF160">
    <property type="entry name" value="TRANSCRIPTIONAL REGULATORY PROTEIN (PROBABLY ASNC-FAMILY)-RELATED"/>
    <property type="match status" value="1"/>
</dbReference>
<evidence type="ECO:0000313" key="5">
    <source>
        <dbReference type="EMBL" id="ALO66974.1"/>
    </source>
</evidence>
<sequence>MPGADKAADPTTDGRSVRWDTHREERRRALIKATRRAIHRLGPDASMEEIAATAGTSKSVFYRYFGDKSGLRNAVGSVVIRQMQDTLTAARQGATDPREGVTAMVSAYLHMAQTSPNVYFFATLPADGESRQSGELSGFFDSITAMITEPLRHLLGDPESPLVGYWPQAAIGMVRTAGELWLRSPEDPSKPDFNTMAGQISAWLFDGVGQFVSPATPDRSATAAEGKS</sequence>
<evidence type="ECO:0000256" key="2">
    <source>
        <dbReference type="PROSITE-ProRule" id="PRU00335"/>
    </source>
</evidence>
<dbReference type="EMBL" id="CP013200">
    <property type="protein sequence ID" value="ALO66974.1"/>
    <property type="molecule type" value="Genomic_DNA"/>
</dbReference>
<dbReference type="Pfam" id="PF00440">
    <property type="entry name" value="TetR_N"/>
    <property type="match status" value="1"/>
</dbReference>